<reference evidence="3" key="1">
    <citation type="submission" date="2016-11" db="UniProtKB">
        <authorList>
            <consortium name="WormBaseParasite"/>
        </authorList>
    </citation>
    <scope>IDENTIFICATION</scope>
</reference>
<sequence>MSIESSFSSRLFRVLLSQLFVAVSARSVNLLEVDVHRKWLFSRLTGLDILIKYCREDRMPRSFGSTAVNVHSSGFHGQIPLVQKLFGDGDVKNFDTNIVMMLCSKLEWVPDQPPSS</sequence>
<dbReference type="AlphaFoldDB" id="A0A1I7SI06"/>
<evidence type="ECO:0000313" key="3">
    <source>
        <dbReference type="WBParaSite" id="BXY_1267500.1"/>
    </source>
</evidence>
<keyword evidence="1" id="KW-0732">Signal</keyword>
<accession>A0A1I7SI06</accession>
<evidence type="ECO:0000256" key="1">
    <source>
        <dbReference type="SAM" id="SignalP"/>
    </source>
</evidence>
<name>A0A1I7SI06_BURXY</name>
<evidence type="ECO:0000313" key="2">
    <source>
        <dbReference type="Proteomes" id="UP000095284"/>
    </source>
</evidence>
<dbReference type="WBParaSite" id="BXY_1267500.1">
    <property type="protein sequence ID" value="BXY_1267500.1"/>
    <property type="gene ID" value="BXY_1267500"/>
</dbReference>
<protein>
    <submittedName>
        <fullName evidence="3">Secreted protein</fullName>
    </submittedName>
</protein>
<dbReference type="Proteomes" id="UP000095284">
    <property type="component" value="Unplaced"/>
</dbReference>
<organism evidence="2 3">
    <name type="scientific">Bursaphelenchus xylophilus</name>
    <name type="common">Pinewood nematode worm</name>
    <name type="synonym">Aphelenchoides xylophilus</name>
    <dbReference type="NCBI Taxonomy" id="6326"/>
    <lineage>
        <taxon>Eukaryota</taxon>
        <taxon>Metazoa</taxon>
        <taxon>Ecdysozoa</taxon>
        <taxon>Nematoda</taxon>
        <taxon>Chromadorea</taxon>
        <taxon>Rhabditida</taxon>
        <taxon>Tylenchina</taxon>
        <taxon>Tylenchomorpha</taxon>
        <taxon>Aphelenchoidea</taxon>
        <taxon>Aphelenchoididae</taxon>
        <taxon>Bursaphelenchus</taxon>
    </lineage>
</organism>
<feature type="signal peptide" evidence="1">
    <location>
        <begin position="1"/>
        <end position="25"/>
    </location>
</feature>
<feature type="chain" id="PRO_5009306195" evidence="1">
    <location>
        <begin position="26"/>
        <end position="116"/>
    </location>
</feature>
<proteinExistence type="predicted"/>